<evidence type="ECO:0000256" key="2">
    <source>
        <dbReference type="SAM" id="Phobius"/>
    </source>
</evidence>
<dbReference type="AlphaFoldDB" id="A0A1L9AUC5"/>
<sequence length="161" mass="17570">MSNKSQVEVESRVIHGAHGVSAEEDHILTGKIMQVGIGSIIIFIVGGIWAWRLQVATTNEFAPEGAAPIPALITPDKEHRTAYEIGIVNQRLFQQDTHAEEKIRAQQEALDKGYAEDRNVVSRTPLNQAMDQVIAQQAAARQQRAAPAPTPEPQPTPAPQP</sequence>
<gene>
    <name evidence="3" type="ORF">BON30_47945</name>
</gene>
<protein>
    <submittedName>
        <fullName evidence="3">Uncharacterized protein</fullName>
    </submittedName>
</protein>
<keyword evidence="2" id="KW-0472">Membrane</keyword>
<organism evidence="3 4">
    <name type="scientific">Cystobacter ferrugineus</name>
    <dbReference type="NCBI Taxonomy" id="83449"/>
    <lineage>
        <taxon>Bacteria</taxon>
        <taxon>Pseudomonadati</taxon>
        <taxon>Myxococcota</taxon>
        <taxon>Myxococcia</taxon>
        <taxon>Myxococcales</taxon>
        <taxon>Cystobacterineae</taxon>
        <taxon>Archangiaceae</taxon>
        <taxon>Cystobacter</taxon>
    </lineage>
</organism>
<feature type="transmembrane region" description="Helical" evidence="2">
    <location>
        <begin position="32"/>
        <end position="51"/>
    </location>
</feature>
<feature type="region of interest" description="Disordered" evidence="1">
    <location>
        <begin position="135"/>
        <end position="161"/>
    </location>
</feature>
<feature type="compositionally biased region" description="Pro residues" evidence="1">
    <location>
        <begin position="148"/>
        <end position="161"/>
    </location>
</feature>
<keyword evidence="2" id="KW-0812">Transmembrane</keyword>
<dbReference type="STRING" id="83449.BON30_47945"/>
<keyword evidence="4" id="KW-1185">Reference proteome</keyword>
<feature type="compositionally biased region" description="Low complexity" evidence="1">
    <location>
        <begin position="135"/>
        <end position="147"/>
    </location>
</feature>
<name>A0A1L9AUC5_9BACT</name>
<proteinExistence type="predicted"/>
<dbReference type="EMBL" id="MPIN01000032">
    <property type="protein sequence ID" value="OJH33609.1"/>
    <property type="molecule type" value="Genomic_DNA"/>
</dbReference>
<dbReference type="Proteomes" id="UP000182229">
    <property type="component" value="Unassembled WGS sequence"/>
</dbReference>
<dbReference type="OrthoDB" id="5514193at2"/>
<evidence type="ECO:0000256" key="1">
    <source>
        <dbReference type="SAM" id="MobiDB-lite"/>
    </source>
</evidence>
<evidence type="ECO:0000313" key="4">
    <source>
        <dbReference type="Proteomes" id="UP000182229"/>
    </source>
</evidence>
<dbReference type="RefSeq" id="WP_071905372.1">
    <property type="nucleotide sequence ID" value="NZ_MPIN01000032.1"/>
</dbReference>
<reference evidence="4" key="1">
    <citation type="submission" date="2016-11" db="EMBL/GenBank/DDBJ databases">
        <authorList>
            <person name="Shukria A."/>
            <person name="Stevens D.C."/>
        </authorList>
    </citation>
    <scope>NUCLEOTIDE SEQUENCE [LARGE SCALE GENOMIC DNA]</scope>
    <source>
        <strain evidence="4">Cbfe23</strain>
    </source>
</reference>
<reference evidence="3 4" key="2">
    <citation type="submission" date="2016-12" db="EMBL/GenBank/DDBJ databases">
        <title>Draft Genome Sequence of Cystobacter ferrugineus Strain Cbfe23.</title>
        <authorList>
            <person name="Akbar S."/>
            <person name="Dowd S.E."/>
            <person name="Stevens D.C."/>
        </authorList>
    </citation>
    <scope>NUCLEOTIDE SEQUENCE [LARGE SCALE GENOMIC DNA]</scope>
    <source>
        <strain evidence="3 4">Cbfe23</strain>
    </source>
</reference>
<evidence type="ECO:0000313" key="3">
    <source>
        <dbReference type="EMBL" id="OJH33609.1"/>
    </source>
</evidence>
<comment type="caution">
    <text evidence="3">The sequence shown here is derived from an EMBL/GenBank/DDBJ whole genome shotgun (WGS) entry which is preliminary data.</text>
</comment>
<accession>A0A1L9AUC5</accession>
<keyword evidence="2" id="KW-1133">Transmembrane helix</keyword>